<protein>
    <submittedName>
        <fullName evidence="2 3">Uncharacterized protein</fullName>
    </submittedName>
</protein>
<evidence type="ECO:0000313" key="3">
    <source>
        <dbReference type="EnsemblFungi" id="MAPG_08731T0"/>
    </source>
</evidence>
<dbReference type="VEuPathDB" id="FungiDB:MAPG_08731"/>
<reference evidence="4" key="2">
    <citation type="submission" date="2010-05" db="EMBL/GenBank/DDBJ databases">
        <title>The genome sequence of Magnaporthe poae strain ATCC 64411.</title>
        <authorList>
            <person name="Ma L.-J."/>
            <person name="Dead R."/>
            <person name="Young S."/>
            <person name="Zeng Q."/>
            <person name="Koehrsen M."/>
            <person name="Alvarado L."/>
            <person name="Berlin A."/>
            <person name="Chapman S.B."/>
            <person name="Chen Z."/>
            <person name="Freedman E."/>
            <person name="Gellesch M."/>
            <person name="Goldberg J."/>
            <person name="Griggs A."/>
            <person name="Gujja S."/>
            <person name="Heilman E.R."/>
            <person name="Heiman D."/>
            <person name="Hepburn T."/>
            <person name="Howarth C."/>
            <person name="Jen D."/>
            <person name="Larson L."/>
            <person name="Mehta T."/>
            <person name="Neiman D."/>
            <person name="Pearson M."/>
            <person name="Roberts A."/>
            <person name="Saif S."/>
            <person name="Shea T."/>
            <person name="Shenoy N."/>
            <person name="Sisk P."/>
            <person name="Stolte C."/>
            <person name="Sykes S."/>
            <person name="Walk T."/>
            <person name="White J."/>
            <person name="Yandava C."/>
            <person name="Haas B."/>
            <person name="Nusbaum C."/>
            <person name="Birren B."/>
        </authorList>
    </citation>
    <scope>NUCLEOTIDE SEQUENCE [LARGE SCALE GENOMIC DNA]</scope>
    <source>
        <strain evidence="4">ATCC 64411 / 73-15</strain>
    </source>
</reference>
<keyword evidence="4" id="KW-1185">Reference proteome</keyword>
<reference evidence="2" key="1">
    <citation type="submission" date="2010-05" db="EMBL/GenBank/DDBJ databases">
        <title>The Genome Sequence of Magnaporthe poae strain ATCC 64411.</title>
        <authorList>
            <consortium name="The Broad Institute Genome Sequencing Platform"/>
            <consortium name="Broad Institute Genome Sequencing Center for Infectious Disease"/>
            <person name="Ma L.-J."/>
            <person name="Dead R."/>
            <person name="Young S."/>
            <person name="Zeng Q."/>
            <person name="Koehrsen M."/>
            <person name="Alvarado L."/>
            <person name="Berlin A."/>
            <person name="Chapman S.B."/>
            <person name="Chen Z."/>
            <person name="Freedman E."/>
            <person name="Gellesch M."/>
            <person name="Goldberg J."/>
            <person name="Griggs A."/>
            <person name="Gujja S."/>
            <person name="Heilman E.R."/>
            <person name="Heiman D."/>
            <person name="Hepburn T."/>
            <person name="Howarth C."/>
            <person name="Jen D."/>
            <person name="Larson L."/>
            <person name="Mehta T."/>
            <person name="Neiman D."/>
            <person name="Pearson M."/>
            <person name="Roberts A."/>
            <person name="Saif S."/>
            <person name="Shea T."/>
            <person name="Shenoy N."/>
            <person name="Sisk P."/>
            <person name="Stolte C."/>
            <person name="Sykes S."/>
            <person name="Walk T."/>
            <person name="White J."/>
            <person name="Yandava C."/>
            <person name="Haas B."/>
            <person name="Nusbaum C."/>
            <person name="Birren B."/>
        </authorList>
    </citation>
    <scope>NUCLEOTIDE SEQUENCE</scope>
    <source>
        <strain evidence="2">ATCC 64411</strain>
    </source>
</reference>
<evidence type="ECO:0000256" key="1">
    <source>
        <dbReference type="SAM" id="MobiDB-lite"/>
    </source>
</evidence>
<reference evidence="3" key="4">
    <citation type="journal article" date="2015" name="G3 (Bethesda)">
        <title>Genome sequences of three phytopathogenic species of the Magnaporthaceae family of fungi.</title>
        <authorList>
            <person name="Okagaki L.H."/>
            <person name="Nunes C.C."/>
            <person name="Sailsbery J."/>
            <person name="Clay B."/>
            <person name="Brown D."/>
            <person name="John T."/>
            <person name="Oh Y."/>
            <person name="Young N."/>
            <person name="Fitzgerald M."/>
            <person name="Haas B.J."/>
            <person name="Zeng Q."/>
            <person name="Young S."/>
            <person name="Adiconis X."/>
            <person name="Fan L."/>
            <person name="Levin J.Z."/>
            <person name="Mitchell T.K."/>
            <person name="Okubara P.A."/>
            <person name="Farman M.L."/>
            <person name="Kohn L.M."/>
            <person name="Birren B."/>
            <person name="Ma L.-J."/>
            <person name="Dean R.A."/>
        </authorList>
    </citation>
    <scope>NUCLEOTIDE SEQUENCE</scope>
    <source>
        <strain evidence="3">ATCC 64411 / 73-15</strain>
    </source>
</reference>
<dbReference type="Proteomes" id="UP000011715">
    <property type="component" value="Unassembled WGS sequence"/>
</dbReference>
<organism evidence="3 4">
    <name type="scientific">Magnaporthiopsis poae (strain ATCC 64411 / 73-15)</name>
    <name type="common">Kentucky bluegrass fungus</name>
    <name type="synonym">Magnaporthe poae</name>
    <dbReference type="NCBI Taxonomy" id="644358"/>
    <lineage>
        <taxon>Eukaryota</taxon>
        <taxon>Fungi</taxon>
        <taxon>Dikarya</taxon>
        <taxon>Ascomycota</taxon>
        <taxon>Pezizomycotina</taxon>
        <taxon>Sordariomycetes</taxon>
        <taxon>Sordariomycetidae</taxon>
        <taxon>Magnaporthales</taxon>
        <taxon>Magnaporthaceae</taxon>
        <taxon>Magnaporthiopsis</taxon>
    </lineage>
</organism>
<evidence type="ECO:0000313" key="2">
    <source>
        <dbReference type="EMBL" id="KLU89762.1"/>
    </source>
</evidence>
<dbReference type="EMBL" id="GL876973">
    <property type="protein sequence ID" value="KLU89762.1"/>
    <property type="molecule type" value="Genomic_DNA"/>
</dbReference>
<dbReference type="EnsemblFungi" id="MAPG_08731T0">
    <property type="protein sequence ID" value="MAPG_08731T0"/>
    <property type="gene ID" value="MAPG_08731"/>
</dbReference>
<feature type="region of interest" description="Disordered" evidence="1">
    <location>
        <begin position="166"/>
        <end position="193"/>
    </location>
</feature>
<proteinExistence type="predicted"/>
<dbReference type="EMBL" id="ADBL01002122">
    <property type="status" value="NOT_ANNOTATED_CDS"/>
    <property type="molecule type" value="Genomic_DNA"/>
</dbReference>
<reference evidence="2" key="3">
    <citation type="submission" date="2011-03" db="EMBL/GenBank/DDBJ databases">
        <title>Annotation of Magnaporthe poae ATCC 64411.</title>
        <authorList>
            <person name="Ma L.-J."/>
            <person name="Dead R."/>
            <person name="Young S.K."/>
            <person name="Zeng Q."/>
            <person name="Gargeya S."/>
            <person name="Fitzgerald M."/>
            <person name="Haas B."/>
            <person name="Abouelleil A."/>
            <person name="Alvarado L."/>
            <person name="Arachchi H.M."/>
            <person name="Berlin A."/>
            <person name="Brown A."/>
            <person name="Chapman S.B."/>
            <person name="Chen Z."/>
            <person name="Dunbar C."/>
            <person name="Freedman E."/>
            <person name="Gearin G."/>
            <person name="Gellesch M."/>
            <person name="Goldberg J."/>
            <person name="Griggs A."/>
            <person name="Gujja S."/>
            <person name="Heiman D."/>
            <person name="Howarth C."/>
            <person name="Larson L."/>
            <person name="Lui A."/>
            <person name="MacDonald P.J.P."/>
            <person name="Mehta T."/>
            <person name="Montmayeur A."/>
            <person name="Murphy C."/>
            <person name="Neiman D."/>
            <person name="Pearson M."/>
            <person name="Priest M."/>
            <person name="Roberts A."/>
            <person name="Saif S."/>
            <person name="Shea T."/>
            <person name="Shenoy N."/>
            <person name="Sisk P."/>
            <person name="Stolte C."/>
            <person name="Sykes S."/>
            <person name="Yandava C."/>
            <person name="Wortman J."/>
            <person name="Nusbaum C."/>
            <person name="Birren B."/>
        </authorList>
    </citation>
    <scope>NUCLEOTIDE SEQUENCE</scope>
    <source>
        <strain evidence="2">ATCC 64411</strain>
    </source>
</reference>
<dbReference type="AlphaFoldDB" id="A0A0C4E843"/>
<name>A0A0C4E843_MAGP6</name>
<accession>A0A0C4E843</accession>
<reference evidence="3" key="5">
    <citation type="submission" date="2015-06" db="UniProtKB">
        <authorList>
            <consortium name="EnsemblFungi"/>
        </authorList>
    </citation>
    <scope>IDENTIFICATION</scope>
    <source>
        <strain evidence="3">ATCC 64411</strain>
    </source>
</reference>
<gene>
    <name evidence="2" type="ORF">MAPG_08731</name>
</gene>
<sequence length="244" mass="25986">MSAYQNAGFKGVIGISMWLSLDGKSIHTWGGKYLPATHEFAAELHEYESVAWAQIIKALFADTIDSITSAPPQPIEPPPSPTTATAIQLASRNTLGTIAGATWAPPPPPVVVVITRSSLAPFRSSARHKRRILVPSPHSAGDVARPARGHDRIHDAAHGAVERELHPGGLGLLHPGPAPTAPQRPRRERSSASGCALVQLRIPLVAHRFCSGPRRERAHVASGSVDWAVPEPRRIASGAGAYEN</sequence>
<evidence type="ECO:0000313" key="4">
    <source>
        <dbReference type="Proteomes" id="UP000011715"/>
    </source>
</evidence>